<protein>
    <submittedName>
        <fullName evidence="5">Carbohydrate ABC transporter substrate-binding protein, CUT1 family</fullName>
    </submittedName>
</protein>
<gene>
    <name evidence="4" type="ORF">B1B05_08940</name>
    <name evidence="5" type="ORF">SAMN05443094_103464</name>
</gene>
<dbReference type="InterPro" id="IPR050490">
    <property type="entry name" value="Bact_solute-bd_prot1"/>
</dbReference>
<keyword evidence="7" id="KW-1185">Reference proteome</keyword>
<evidence type="ECO:0000313" key="6">
    <source>
        <dbReference type="Proteomes" id="UP000186385"/>
    </source>
</evidence>
<dbReference type="Pfam" id="PF01547">
    <property type="entry name" value="SBP_bac_1"/>
    <property type="match status" value="1"/>
</dbReference>
<dbReference type="PROSITE" id="PS51257">
    <property type="entry name" value="PROKAR_LIPOPROTEIN"/>
    <property type="match status" value="1"/>
</dbReference>
<dbReference type="InterPro" id="IPR006059">
    <property type="entry name" value="SBP"/>
</dbReference>
<reference evidence="5 6" key="1">
    <citation type="submission" date="2017-01" db="EMBL/GenBank/DDBJ databases">
        <authorList>
            <person name="Mah S.A."/>
            <person name="Swanson W.J."/>
            <person name="Moy G.W."/>
            <person name="Vacquier V.D."/>
        </authorList>
    </citation>
    <scope>NUCLEOTIDE SEQUENCE [LARGE SCALE GENOMIC DNA]</scope>
    <source>
        <strain evidence="5 6">NIO-1016</strain>
    </source>
</reference>
<keyword evidence="2" id="KW-0813">Transport</keyword>
<reference evidence="7" key="2">
    <citation type="submission" date="2017-03" db="EMBL/GenBank/DDBJ databases">
        <title>Bacillus sp. V-88(T) DSM27956, whole genome shotgun sequencing project.</title>
        <authorList>
            <person name="Dastager S.G."/>
            <person name="Neurgaonkar P.S."/>
            <person name="Dharne M.S."/>
        </authorList>
    </citation>
    <scope>NUCLEOTIDE SEQUENCE [LARGE SCALE GENOMIC DNA]</scope>
    <source>
        <strain evidence="7">DSM 25145</strain>
    </source>
</reference>
<reference evidence="4" key="3">
    <citation type="submission" date="2017-03" db="EMBL/GenBank/DDBJ databases">
        <authorList>
            <person name="Dastager S.G."/>
            <person name="Neurgaonkar P.S."/>
            <person name="Dharne M.S."/>
        </authorList>
    </citation>
    <scope>NUCLEOTIDE SEQUENCE</scope>
    <source>
        <strain evidence="4">DSM 25145</strain>
    </source>
</reference>
<evidence type="ECO:0000256" key="3">
    <source>
        <dbReference type="ARBA" id="ARBA00022729"/>
    </source>
</evidence>
<dbReference type="STRING" id="1017273.SAMN05443094_103464"/>
<evidence type="ECO:0000313" key="4">
    <source>
        <dbReference type="EMBL" id="OXS78706.1"/>
    </source>
</evidence>
<dbReference type="AlphaFoldDB" id="A0A1N6V618"/>
<dbReference type="InterPro" id="IPR006061">
    <property type="entry name" value="SBP_1_CS"/>
</dbReference>
<dbReference type="PROSITE" id="PS01037">
    <property type="entry name" value="SBP_BACTERIAL_1"/>
    <property type="match status" value="1"/>
</dbReference>
<dbReference type="RefSeq" id="WP_052698382.1">
    <property type="nucleotide sequence ID" value="NZ_FTLX01000003.1"/>
</dbReference>
<dbReference type="Gene3D" id="3.40.190.10">
    <property type="entry name" value="Periplasmic binding protein-like II"/>
    <property type="match status" value="2"/>
</dbReference>
<dbReference type="Proteomes" id="UP000186385">
    <property type="component" value="Unassembled WGS sequence"/>
</dbReference>
<proteinExistence type="inferred from homology"/>
<organism evidence="5 6">
    <name type="scientific">Domibacillus enclensis</name>
    <dbReference type="NCBI Taxonomy" id="1017273"/>
    <lineage>
        <taxon>Bacteria</taxon>
        <taxon>Bacillati</taxon>
        <taxon>Bacillota</taxon>
        <taxon>Bacilli</taxon>
        <taxon>Bacillales</taxon>
        <taxon>Bacillaceae</taxon>
        <taxon>Domibacillus</taxon>
    </lineage>
</organism>
<dbReference type="GO" id="GO:0055085">
    <property type="term" value="P:transmembrane transport"/>
    <property type="evidence" value="ECO:0007669"/>
    <property type="project" value="InterPro"/>
</dbReference>
<dbReference type="EMBL" id="FTLX01000003">
    <property type="protein sequence ID" value="SIQ73252.1"/>
    <property type="molecule type" value="Genomic_DNA"/>
</dbReference>
<dbReference type="EMBL" id="MWSK01000003">
    <property type="protein sequence ID" value="OXS78706.1"/>
    <property type="molecule type" value="Genomic_DNA"/>
</dbReference>
<dbReference type="Proteomes" id="UP000215545">
    <property type="component" value="Unassembled WGS sequence"/>
</dbReference>
<dbReference type="SUPFAM" id="SSF53850">
    <property type="entry name" value="Periplasmic binding protein-like II"/>
    <property type="match status" value="1"/>
</dbReference>
<evidence type="ECO:0000313" key="7">
    <source>
        <dbReference type="Proteomes" id="UP000215545"/>
    </source>
</evidence>
<evidence type="ECO:0000256" key="2">
    <source>
        <dbReference type="ARBA" id="ARBA00022448"/>
    </source>
</evidence>
<dbReference type="OrthoDB" id="9798191at2"/>
<evidence type="ECO:0000313" key="5">
    <source>
        <dbReference type="EMBL" id="SIQ73252.1"/>
    </source>
</evidence>
<comment type="similarity">
    <text evidence="1">Belongs to the bacterial solute-binding protein 1 family.</text>
</comment>
<dbReference type="PANTHER" id="PTHR43649">
    <property type="entry name" value="ARABINOSE-BINDING PROTEIN-RELATED"/>
    <property type="match status" value="1"/>
</dbReference>
<evidence type="ECO:0000256" key="1">
    <source>
        <dbReference type="ARBA" id="ARBA00008520"/>
    </source>
</evidence>
<accession>A0A1N6V618</accession>
<keyword evidence="3" id="KW-0732">Signal</keyword>
<name>A0A1N6V618_9BACI</name>
<sequence length="414" mass="47008">MKRGWVILAIFLTGCGTERVETTKPELEPVTIEFFTPKEETKPIFDELIDDFEAENPHIKIEQVIVPNGMSVLKTRLARGNAPDLFITYPLEADYINRARKGYLLDLTDELFLDRIQPTIQTRYSVDGRMYGVAFTQNLVGVFYNKKDFEELHLHVPQTWDEWLQVMDTLKRSGKQPLLMANKEANQTSVFALNFVANAFPSSYWSQPDDIPSNPVWRKLTNQTEKVLSYVDPASFQMSYNDAMQAFVSGEGSMYVMGTWMLPLIETADPSFDFSIFPVPVSNDPNENHVLGGVDIGIGVSADTSYPQEAKLFLAFLTQEKNAQAIASYEGSMSTIIQVQNENEVMEPLINKVQDGETVNWPNHYWAGGTAAESDYRQYTLQFFYDRDEGAYLQNLDGMFKKYESLKSSSVEAP</sequence>